<dbReference type="AlphaFoldDB" id="A0A183EFJ7"/>
<feature type="compositionally biased region" description="Polar residues" evidence="1">
    <location>
        <begin position="1"/>
        <end position="20"/>
    </location>
</feature>
<reference evidence="2 3" key="2">
    <citation type="submission" date="2018-11" db="EMBL/GenBank/DDBJ databases">
        <authorList>
            <consortium name="Pathogen Informatics"/>
        </authorList>
    </citation>
    <scope>NUCLEOTIDE SEQUENCE [LARGE SCALE GENOMIC DNA]</scope>
</reference>
<keyword evidence="3" id="KW-1185">Reference proteome</keyword>
<name>A0A183EFJ7_9BILA</name>
<proteinExistence type="predicted"/>
<dbReference type="OrthoDB" id="1918044at2759"/>
<organism evidence="4">
    <name type="scientific">Gongylonema pulchrum</name>
    <dbReference type="NCBI Taxonomy" id="637853"/>
    <lineage>
        <taxon>Eukaryota</taxon>
        <taxon>Metazoa</taxon>
        <taxon>Ecdysozoa</taxon>
        <taxon>Nematoda</taxon>
        <taxon>Chromadorea</taxon>
        <taxon>Rhabditida</taxon>
        <taxon>Spirurina</taxon>
        <taxon>Spiruromorpha</taxon>
        <taxon>Spiruroidea</taxon>
        <taxon>Gongylonematidae</taxon>
        <taxon>Gongylonema</taxon>
    </lineage>
</organism>
<feature type="region of interest" description="Disordered" evidence="1">
    <location>
        <begin position="1"/>
        <end position="56"/>
    </location>
</feature>
<evidence type="ECO:0000256" key="1">
    <source>
        <dbReference type="SAM" id="MobiDB-lite"/>
    </source>
</evidence>
<evidence type="ECO:0000313" key="4">
    <source>
        <dbReference type="WBParaSite" id="GPUH_0001976301-mRNA-1"/>
    </source>
</evidence>
<evidence type="ECO:0000313" key="2">
    <source>
        <dbReference type="EMBL" id="VDN34460.1"/>
    </source>
</evidence>
<sequence>MAHPDNLSNPDETGNDGSTNADDHDPEPIVAECNAEKDAAGRNPEQNAARDNTEKDIACRNPKQNMNTVVASVSETGNFNVVDKEIEEFIRREKGVNETTTMTRAEQLALAISYCRKNLRRTSLTGGDEKSVERMQFMEKLVECQLELDCLKEELTDPVKKAPVSREINFRGHRFSLQPATGRNPYCEVCLSTVWRLVQRYRRCDCKRIFIIRFGIFFP</sequence>
<dbReference type="EMBL" id="UYRT01089050">
    <property type="protein sequence ID" value="VDN34460.1"/>
    <property type="molecule type" value="Genomic_DNA"/>
</dbReference>
<reference evidence="4" key="1">
    <citation type="submission" date="2016-06" db="UniProtKB">
        <authorList>
            <consortium name="WormBaseParasite"/>
        </authorList>
    </citation>
    <scope>IDENTIFICATION</scope>
</reference>
<dbReference type="Proteomes" id="UP000271098">
    <property type="component" value="Unassembled WGS sequence"/>
</dbReference>
<protein>
    <submittedName>
        <fullName evidence="4">TAZ-type domain-containing protein</fullName>
    </submittedName>
</protein>
<gene>
    <name evidence="2" type="ORF">GPUH_LOCUS19737</name>
</gene>
<evidence type="ECO:0000313" key="3">
    <source>
        <dbReference type="Proteomes" id="UP000271098"/>
    </source>
</evidence>
<accession>A0A183EFJ7</accession>
<dbReference type="WBParaSite" id="GPUH_0001976301-mRNA-1">
    <property type="protein sequence ID" value="GPUH_0001976301-mRNA-1"/>
    <property type="gene ID" value="GPUH_0001976301"/>
</dbReference>